<feature type="domain" description="Ubiquitin fusion degradation protein UFD1 N-terminal subdomain 1" evidence="4">
    <location>
        <begin position="15"/>
        <end position="110"/>
    </location>
</feature>
<dbReference type="GO" id="GO:0031593">
    <property type="term" value="F:polyubiquitin modification-dependent protein binding"/>
    <property type="evidence" value="ECO:0007669"/>
    <property type="project" value="TreeGrafter"/>
</dbReference>
<dbReference type="Pfam" id="PF24842">
    <property type="entry name" value="UFD1_N2"/>
    <property type="match status" value="1"/>
</dbReference>
<dbReference type="OrthoDB" id="422728at2759"/>
<keyword evidence="2" id="KW-0833">Ubl conjugation pathway</keyword>
<reference evidence="6 7" key="1">
    <citation type="submission" date="2020-06" db="EMBL/GenBank/DDBJ databases">
        <title>WGS assembly of Ceratodon purpureus strain R40.</title>
        <authorList>
            <person name="Carey S.B."/>
            <person name="Jenkins J."/>
            <person name="Shu S."/>
            <person name="Lovell J.T."/>
            <person name="Sreedasyam A."/>
            <person name="Maumus F."/>
            <person name="Tiley G.P."/>
            <person name="Fernandez-Pozo N."/>
            <person name="Barry K."/>
            <person name="Chen C."/>
            <person name="Wang M."/>
            <person name="Lipzen A."/>
            <person name="Daum C."/>
            <person name="Saski C.A."/>
            <person name="Payton A.C."/>
            <person name="Mcbreen J.C."/>
            <person name="Conrad R.E."/>
            <person name="Kollar L.M."/>
            <person name="Olsson S."/>
            <person name="Huttunen S."/>
            <person name="Landis J.B."/>
            <person name="Wickett N.J."/>
            <person name="Johnson M.G."/>
            <person name="Rensing S.A."/>
            <person name="Grimwood J."/>
            <person name="Schmutz J."/>
            <person name="Mcdaniel S.F."/>
        </authorList>
    </citation>
    <scope>NUCLEOTIDE SEQUENCE [LARGE SCALE GENOMIC DNA]</scope>
    <source>
        <strain evidence="6 7">R40</strain>
    </source>
</reference>
<name>A0A8T0HJM4_CERPU</name>
<feature type="compositionally biased region" description="Basic and acidic residues" evidence="3">
    <location>
        <begin position="299"/>
        <end position="313"/>
    </location>
</feature>
<sequence length="328" mass="35806">MYFGSYGMPYPSTPFEQNYRCYSASFIDKPHLENGDKVVMPPSALDRLASLRIDYPMLFEVHNPSTLRTSHCGVLEFVAEEGMIYMPYWMMQNMLLQEGDIVRVKSATLPKGTFVKLQPHTKDFLDISNPKAVLETTLRNFSCLTVGDNIMVAYNNKKYYIDIIESKPANAISIIETDCEVDFAPPLDYKEPERVTPPPVPVSAPSSSQDATPPEPEEPKFNAFTGTGRRLDGKPGRFSTGSIPATTTSTTAPSATTTSSAQRPTGTPPAGAQRPSGKLVFGGGSSNGAGAAAAKVPTAKKEEVKEEKKEPEGPKFQAFSGRKYSLRD</sequence>
<dbReference type="PANTHER" id="PTHR12555">
    <property type="entry name" value="UBIQUITIN FUSION DEGRADATON PROTEIN 1"/>
    <property type="match status" value="1"/>
</dbReference>
<dbReference type="PANTHER" id="PTHR12555:SF13">
    <property type="entry name" value="UBIQUITIN RECOGNITION FACTOR IN ER-ASSOCIATED DEGRADATION PROTEIN 1"/>
    <property type="match status" value="1"/>
</dbReference>
<feature type="domain" description="Ubiquitin fusion degradation protein UFD1 N-terminal subdomain 2" evidence="5">
    <location>
        <begin position="111"/>
        <end position="186"/>
    </location>
</feature>
<feature type="compositionally biased region" description="Low complexity" evidence="3">
    <location>
        <begin position="288"/>
        <end position="297"/>
    </location>
</feature>
<dbReference type="Gene3D" id="2.40.40.50">
    <property type="entry name" value="Ubiquitin fusion degradation protein UFD1, N-terminal domain"/>
    <property type="match status" value="1"/>
</dbReference>
<accession>A0A8T0HJM4</accession>
<feature type="compositionally biased region" description="Low complexity" evidence="3">
    <location>
        <begin position="244"/>
        <end position="261"/>
    </location>
</feature>
<dbReference type="GO" id="GO:0006511">
    <property type="term" value="P:ubiquitin-dependent protein catabolic process"/>
    <property type="evidence" value="ECO:0007669"/>
    <property type="project" value="InterPro"/>
</dbReference>
<dbReference type="AlphaFoldDB" id="A0A8T0HJM4"/>
<dbReference type="Pfam" id="PF03152">
    <property type="entry name" value="UFD1_N1"/>
    <property type="match status" value="1"/>
</dbReference>
<evidence type="ECO:0000256" key="3">
    <source>
        <dbReference type="SAM" id="MobiDB-lite"/>
    </source>
</evidence>
<dbReference type="Gene3D" id="3.10.330.10">
    <property type="match status" value="1"/>
</dbReference>
<gene>
    <name evidence="6" type="ORF">KC19_6G203600</name>
</gene>
<dbReference type="InterPro" id="IPR055418">
    <property type="entry name" value="UFD1_N2"/>
</dbReference>
<dbReference type="FunFam" id="2.40.40.50:FF:000001">
    <property type="entry name" value="Ubiquitin fusion degradation protein 1 homolog"/>
    <property type="match status" value="1"/>
</dbReference>
<dbReference type="InterPro" id="IPR004854">
    <property type="entry name" value="Ufd1-like"/>
</dbReference>
<feature type="region of interest" description="Disordered" evidence="3">
    <location>
        <begin position="185"/>
        <end position="328"/>
    </location>
</feature>
<organism evidence="6 7">
    <name type="scientific">Ceratodon purpureus</name>
    <name type="common">Fire moss</name>
    <name type="synonym">Dicranum purpureum</name>
    <dbReference type="NCBI Taxonomy" id="3225"/>
    <lineage>
        <taxon>Eukaryota</taxon>
        <taxon>Viridiplantae</taxon>
        <taxon>Streptophyta</taxon>
        <taxon>Embryophyta</taxon>
        <taxon>Bryophyta</taxon>
        <taxon>Bryophytina</taxon>
        <taxon>Bryopsida</taxon>
        <taxon>Dicranidae</taxon>
        <taxon>Pseudoditrichales</taxon>
        <taxon>Ditrichaceae</taxon>
        <taxon>Ceratodon</taxon>
    </lineage>
</organism>
<evidence type="ECO:0000313" key="6">
    <source>
        <dbReference type="EMBL" id="KAG0570996.1"/>
    </source>
</evidence>
<evidence type="ECO:0000259" key="4">
    <source>
        <dbReference type="Pfam" id="PF03152"/>
    </source>
</evidence>
<dbReference type="GO" id="GO:0034098">
    <property type="term" value="C:VCP-NPL4-UFD1 AAA ATPase complex"/>
    <property type="evidence" value="ECO:0007669"/>
    <property type="project" value="TreeGrafter"/>
</dbReference>
<dbReference type="InterPro" id="IPR055417">
    <property type="entry name" value="UFD1_N1"/>
</dbReference>
<keyword evidence="7" id="KW-1185">Reference proteome</keyword>
<evidence type="ECO:0000313" key="7">
    <source>
        <dbReference type="Proteomes" id="UP000822688"/>
    </source>
</evidence>
<evidence type="ECO:0000256" key="1">
    <source>
        <dbReference type="ARBA" id="ARBA00006043"/>
    </source>
</evidence>
<evidence type="ECO:0000256" key="2">
    <source>
        <dbReference type="ARBA" id="ARBA00022786"/>
    </source>
</evidence>
<comment type="caution">
    <text evidence="6">The sequence shown here is derived from an EMBL/GenBank/DDBJ whole genome shotgun (WGS) entry which is preliminary data.</text>
</comment>
<protein>
    <submittedName>
        <fullName evidence="6">Uncharacterized protein</fullName>
    </submittedName>
</protein>
<proteinExistence type="inferred from homology"/>
<dbReference type="GO" id="GO:0036503">
    <property type="term" value="P:ERAD pathway"/>
    <property type="evidence" value="ECO:0007669"/>
    <property type="project" value="TreeGrafter"/>
</dbReference>
<evidence type="ECO:0000259" key="5">
    <source>
        <dbReference type="Pfam" id="PF24842"/>
    </source>
</evidence>
<dbReference type="FunFam" id="3.10.330.10:FF:000002">
    <property type="entry name" value="ubiquitin fusion degradation protein 1 homolog"/>
    <property type="match status" value="1"/>
</dbReference>
<dbReference type="Proteomes" id="UP000822688">
    <property type="component" value="Chromosome 6"/>
</dbReference>
<dbReference type="EMBL" id="CM026427">
    <property type="protein sequence ID" value="KAG0570996.1"/>
    <property type="molecule type" value="Genomic_DNA"/>
</dbReference>
<comment type="similarity">
    <text evidence="1">Belongs to the UFD1 family.</text>
</comment>
<dbReference type="InterPro" id="IPR042299">
    <property type="entry name" value="Ufd1-like_Nn"/>
</dbReference>